<dbReference type="PANTHER" id="PTHR10803:SF3">
    <property type="entry name" value="ATPASE GET3"/>
    <property type="match status" value="1"/>
</dbReference>
<comment type="similarity">
    <text evidence="1">Belongs to the arsA ATPase family.</text>
</comment>
<dbReference type="InterPro" id="IPR027541">
    <property type="entry name" value="Ars_ATPase"/>
</dbReference>
<dbReference type="PIRSF" id="PIRSF001327">
    <property type="entry name" value="Arsenical_pump-driving_ATPase"/>
    <property type="match status" value="1"/>
</dbReference>
<gene>
    <name evidence="5" type="ORF">FH603_2652</name>
</gene>
<dbReference type="InterPro" id="IPR025723">
    <property type="entry name" value="ArsA/GET3_ATPase-like"/>
</dbReference>
<proteinExistence type="inferred from homology"/>
<reference evidence="5 6" key="1">
    <citation type="submission" date="2019-06" db="EMBL/GenBank/DDBJ databases">
        <title>Spirosoma utsteinense sp. nov. isolated from Antarctic ice-free soils.</title>
        <authorList>
            <person name="Tahon G."/>
        </authorList>
    </citation>
    <scope>NUCLEOTIDE SEQUENCE [LARGE SCALE GENOMIC DNA]</scope>
    <source>
        <strain evidence="5 6">LMG 31447</strain>
    </source>
</reference>
<evidence type="ECO:0000313" key="5">
    <source>
        <dbReference type="EMBL" id="MBC3792142.1"/>
    </source>
</evidence>
<dbReference type="NCBIfam" id="TIGR04291">
    <property type="entry name" value="arsen_driv_ArsA"/>
    <property type="match status" value="1"/>
</dbReference>
<feature type="domain" description="ArsA/GET3 Anion-transporting ATPase-like" evidence="4">
    <location>
        <begin position="29"/>
        <end position="311"/>
    </location>
</feature>
<dbReference type="NCBIfam" id="TIGR00345">
    <property type="entry name" value="GET3_arsA_TRC40"/>
    <property type="match status" value="1"/>
</dbReference>
<comment type="catalytic activity">
    <reaction evidence="2">
        <text>arsenite(in) + ATP + H2O = arsenite(out) + ADP + phosphate + H(+)</text>
        <dbReference type="Rhea" id="RHEA:11348"/>
        <dbReference type="ChEBI" id="CHEBI:15377"/>
        <dbReference type="ChEBI" id="CHEBI:15378"/>
        <dbReference type="ChEBI" id="CHEBI:29242"/>
        <dbReference type="ChEBI" id="CHEBI:30616"/>
        <dbReference type="ChEBI" id="CHEBI:43474"/>
        <dbReference type="ChEBI" id="CHEBI:456216"/>
        <dbReference type="EC" id="7.3.2.7"/>
    </reaction>
</comment>
<organism evidence="5 6">
    <name type="scientific">Spirosoma utsteinense</name>
    <dbReference type="NCBI Taxonomy" id="2585773"/>
    <lineage>
        <taxon>Bacteria</taxon>
        <taxon>Pseudomonadati</taxon>
        <taxon>Bacteroidota</taxon>
        <taxon>Cytophagia</taxon>
        <taxon>Cytophagales</taxon>
        <taxon>Cytophagaceae</taxon>
        <taxon>Spirosoma</taxon>
    </lineage>
</organism>
<evidence type="ECO:0000259" key="4">
    <source>
        <dbReference type="Pfam" id="PF02374"/>
    </source>
</evidence>
<evidence type="ECO:0000256" key="2">
    <source>
        <dbReference type="ARBA" id="ARBA00052296"/>
    </source>
</evidence>
<name>A0ABR6W6D0_9BACT</name>
<accession>A0ABR6W6D0</accession>
<dbReference type="RefSeq" id="WP_208493200.1">
    <property type="nucleotide sequence ID" value="NZ_VFIA01000014.1"/>
</dbReference>
<dbReference type="InterPro" id="IPR016300">
    <property type="entry name" value="ATPase_ArsA/GET3"/>
</dbReference>
<evidence type="ECO:0000256" key="3">
    <source>
        <dbReference type="ARBA" id="ARBA00066752"/>
    </source>
</evidence>
<comment type="caution">
    <text evidence="5">The sequence shown here is derived from an EMBL/GenBank/DDBJ whole genome shotgun (WGS) entry which is preliminary data.</text>
</comment>
<dbReference type="InterPro" id="IPR027417">
    <property type="entry name" value="P-loop_NTPase"/>
</dbReference>
<dbReference type="Proteomes" id="UP000700732">
    <property type="component" value="Unassembled WGS sequence"/>
</dbReference>
<dbReference type="EC" id="7.3.2.7" evidence="3"/>
<dbReference type="Gene3D" id="3.40.50.300">
    <property type="entry name" value="P-loop containing nucleotide triphosphate hydrolases"/>
    <property type="match status" value="2"/>
</dbReference>
<dbReference type="CDD" id="cd02035">
    <property type="entry name" value="ArsA"/>
    <property type="match status" value="2"/>
</dbReference>
<keyword evidence="6" id="KW-1185">Reference proteome</keyword>
<dbReference type="EMBL" id="VFIA01000014">
    <property type="protein sequence ID" value="MBC3792142.1"/>
    <property type="molecule type" value="Genomic_DNA"/>
</dbReference>
<sequence length="635" mass="69447">MNEDGLKVPPRQVRLQTKYIRTVMDNSYTKFLFFTGKGGVGKTSLACATAVSLADQGKKVLLISTDPASNLADVLDTEVSNHISPHKALHNLFTVNINPEVSAIDYRNRVLEPLKGSHSADELMKINEGLSGACTTEIASFDEFSRFITGEESPEQYDVVIFDTAPTGHTLRLLELPAAWDTFLDHNPGGASCIGPSSALKSSKERYRQVVNSLRDSLLTTFYLVSRADKASIREAAKTSGELIDLGMSHQRLLINGIFKAVDKTDPIARQMETLAENQLTTLPAALSHLPRSTFPLLPYNLLGLEKLRSLFDLNLQTTISTQIHTQTNEEHRAFPDLTALVDQLEKDRSSGLIMTMGKGGVGKTIIAATVATMLANRGHDVLLTTTDPAAHIQDFINQLPELPATLTVERIDPKRETQRYIDKVVAQKGVNLSLEGKALLLEDLQSPCTVEVAVFHAFSAAIHRAKRQFVVMDTAPTGHTLLLLDTTGSYHREVMKNTGHSPGRITTPYMSLQDSDFARILLVSLPETTPMREAEALQNDLKRAGITPFAWVINQCLSALPDLKDPLLRKRASAESAIINTIDQTLAPQTVAVPYLAESSLLPAMLHQAGRIFGGQPGLANVNEPTESGTKQFC</sequence>
<feature type="domain" description="ArsA/GET3 Anion-transporting ATPase-like" evidence="4">
    <location>
        <begin position="353"/>
        <end position="493"/>
    </location>
</feature>
<dbReference type="SUPFAM" id="SSF52540">
    <property type="entry name" value="P-loop containing nucleoside triphosphate hydrolases"/>
    <property type="match status" value="2"/>
</dbReference>
<evidence type="ECO:0000256" key="1">
    <source>
        <dbReference type="ARBA" id="ARBA00011040"/>
    </source>
</evidence>
<dbReference type="PANTHER" id="PTHR10803">
    <property type="entry name" value="ARSENICAL PUMP-DRIVING ATPASE ARSENITE-TRANSLOCATING ATPASE"/>
    <property type="match status" value="1"/>
</dbReference>
<protein>
    <recommendedName>
        <fullName evidence="3">arsenite-transporting ATPase</fullName>
        <ecNumber evidence="3">7.3.2.7</ecNumber>
    </recommendedName>
</protein>
<evidence type="ECO:0000313" key="6">
    <source>
        <dbReference type="Proteomes" id="UP000700732"/>
    </source>
</evidence>
<dbReference type="Pfam" id="PF02374">
    <property type="entry name" value="ArsA_ATPase"/>
    <property type="match status" value="2"/>
</dbReference>